<dbReference type="OrthoDB" id="2130750at2759"/>
<evidence type="ECO:0000256" key="2">
    <source>
        <dbReference type="ARBA" id="ARBA00008080"/>
    </source>
</evidence>
<evidence type="ECO:0000256" key="7">
    <source>
        <dbReference type="SAM" id="MobiDB-lite"/>
    </source>
</evidence>
<dbReference type="GO" id="GO:0003723">
    <property type="term" value="F:RNA binding"/>
    <property type="evidence" value="ECO:0007669"/>
    <property type="project" value="InterPro"/>
</dbReference>
<dbReference type="InterPro" id="IPR027437">
    <property type="entry name" value="Rbsml_uS13_C"/>
</dbReference>
<evidence type="ECO:0000259" key="8">
    <source>
        <dbReference type="PROSITE" id="PS50245"/>
    </source>
</evidence>
<dbReference type="InterPro" id="IPR001892">
    <property type="entry name" value="Ribosomal_uS13"/>
</dbReference>
<dbReference type="HAMAP" id="MF_01315">
    <property type="entry name" value="Ribosomal_uS13"/>
    <property type="match status" value="1"/>
</dbReference>
<keyword evidence="6" id="KW-0175">Coiled coil</keyword>
<dbReference type="Pfam" id="PF01302">
    <property type="entry name" value="CAP_GLY"/>
    <property type="match status" value="1"/>
</dbReference>
<evidence type="ECO:0000256" key="1">
    <source>
        <dbReference type="ARBA" id="ARBA00004496"/>
    </source>
</evidence>
<dbReference type="InterPro" id="IPR036859">
    <property type="entry name" value="CAP-Gly_dom_sf"/>
</dbReference>
<dbReference type="Gene3D" id="4.10.910.10">
    <property type="entry name" value="30s ribosomal protein s13, domain 2"/>
    <property type="match status" value="1"/>
</dbReference>
<name>A0A8I3A7F1_9AGAM</name>
<dbReference type="PANTHER" id="PTHR10871">
    <property type="entry name" value="30S RIBOSOMAL PROTEIN S13/40S RIBOSOMAL PROTEIN S18"/>
    <property type="match status" value="1"/>
</dbReference>
<dbReference type="SMART" id="SM01052">
    <property type="entry name" value="CAP_GLY"/>
    <property type="match status" value="1"/>
</dbReference>
<feature type="coiled-coil region" evidence="6">
    <location>
        <begin position="918"/>
        <end position="984"/>
    </location>
</feature>
<keyword evidence="5" id="KW-0687">Ribonucleoprotein</keyword>
<dbReference type="FunFam" id="4.10.910.10:FF:000002">
    <property type="entry name" value="40S ribosomal protein S18"/>
    <property type="match status" value="1"/>
</dbReference>
<dbReference type="Gene3D" id="2.30.30.190">
    <property type="entry name" value="CAP Gly-rich-like domain"/>
    <property type="match status" value="1"/>
</dbReference>
<feature type="region of interest" description="Disordered" evidence="7">
    <location>
        <begin position="137"/>
        <end position="172"/>
    </location>
</feature>
<dbReference type="InterPro" id="IPR000938">
    <property type="entry name" value="CAP-Gly_domain"/>
</dbReference>
<feature type="region of interest" description="Disordered" evidence="7">
    <location>
        <begin position="676"/>
        <end position="717"/>
    </location>
</feature>
<dbReference type="InterPro" id="IPR018269">
    <property type="entry name" value="Ribosomal_uS13_CS"/>
</dbReference>
<dbReference type="PROSITE" id="PS50245">
    <property type="entry name" value="CAP_GLY_2"/>
    <property type="match status" value="1"/>
</dbReference>
<evidence type="ECO:0000313" key="10">
    <source>
        <dbReference type="Proteomes" id="UP000683000"/>
    </source>
</evidence>
<comment type="similarity">
    <text evidence="2">Belongs to the universal ribosomal protein uS13 family.</text>
</comment>
<dbReference type="PROSITE" id="PS00845">
    <property type="entry name" value="CAP_GLY_1"/>
    <property type="match status" value="1"/>
</dbReference>
<keyword evidence="3" id="KW-0963">Cytoplasm</keyword>
<evidence type="ECO:0000256" key="3">
    <source>
        <dbReference type="ARBA" id="ARBA00022490"/>
    </source>
</evidence>
<dbReference type="SUPFAM" id="SSF46946">
    <property type="entry name" value="S13-like H2TH domain"/>
    <property type="match status" value="1"/>
</dbReference>
<dbReference type="PROSITE" id="PS50159">
    <property type="entry name" value="RIBOSOMAL_S13_2"/>
    <property type="match status" value="1"/>
</dbReference>
<feature type="compositionally biased region" description="Polar residues" evidence="7">
    <location>
        <begin position="361"/>
        <end position="375"/>
    </location>
</feature>
<feature type="region of interest" description="Disordered" evidence="7">
    <location>
        <begin position="1191"/>
        <end position="1223"/>
    </location>
</feature>
<feature type="region of interest" description="Disordered" evidence="7">
    <location>
        <begin position="191"/>
        <end position="264"/>
    </location>
</feature>
<dbReference type="Gene3D" id="4.10.60.10">
    <property type="entry name" value="Zinc finger, CCHC-type"/>
    <property type="match status" value="1"/>
</dbReference>
<dbReference type="Pfam" id="PF00416">
    <property type="entry name" value="Ribosomal_S13"/>
    <property type="match status" value="1"/>
</dbReference>
<dbReference type="Gene3D" id="1.10.8.50">
    <property type="match status" value="1"/>
</dbReference>
<feature type="region of interest" description="Disordered" evidence="7">
    <location>
        <begin position="343"/>
        <end position="425"/>
    </location>
</feature>
<protein>
    <recommendedName>
        <fullName evidence="8">CAP-Gly domain-containing protein</fullName>
    </recommendedName>
</protein>
<dbReference type="FunFam" id="1.10.8.50:FF:000002">
    <property type="entry name" value="40S ribosomal protein S18"/>
    <property type="match status" value="1"/>
</dbReference>
<organism evidence="9 10">
    <name type="scientific">Boletus reticuloceps</name>
    <dbReference type="NCBI Taxonomy" id="495285"/>
    <lineage>
        <taxon>Eukaryota</taxon>
        <taxon>Fungi</taxon>
        <taxon>Dikarya</taxon>
        <taxon>Basidiomycota</taxon>
        <taxon>Agaricomycotina</taxon>
        <taxon>Agaricomycetes</taxon>
        <taxon>Agaricomycetidae</taxon>
        <taxon>Boletales</taxon>
        <taxon>Boletineae</taxon>
        <taxon>Boletaceae</taxon>
        <taxon>Boletoideae</taxon>
        <taxon>Boletus</taxon>
    </lineage>
</organism>
<feature type="region of interest" description="Disordered" evidence="7">
    <location>
        <begin position="456"/>
        <end position="568"/>
    </location>
</feature>
<dbReference type="GO" id="GO:0005829">
    <property type="term" value="C:cytosol"/>
    <property type="evidence" value="ECO:0007669"/>
    <property type="project" value="TreeGrafter"/>
</dbReference>
<feature type="compositionally biased region" description="Polar residues" evidence="7">
    <location>
        <begin position="502"/>
        <end position="511"/>
    </location>
</feature>
<feature type="coiled-coil region" evidence="6">
    <location>
        <begin position="837"/>
        <end position="889"/>
    </location>
</feature>
<comment type="subcellular location">
    <subcellularLocation>
        <location evidence="1">Cytoplasm</location>
    </subcellularLocation>
</comment>
<feature type="compositionally biased region" description="Basic and acidic residues" evidence="7">
    <location>
        <begin position="676"/>
        <end position="693"/>
    </location>
</feature>
<dbReference type="InterPro" id="IPR010979">
    <property type="entry name" value="Ribosomal_uS13-like_H2TH"/>
</dbReference>
<feature type="compositionally biased region" description="Polar residues" evidence="7">
    <location>
        <begin position="224"/>
        <end position="246"/>
    </location>
</feature>
<evidence type="ECO:0000256" key="5">
    <source>
        <dbReference type="ARBA" id="ARBA00023274"/>
    </source>
</evidence>
<keyword evidence="10" id="KW-1185">Reference proteome</keyword>
<dbReference type="GO" id="GO:0015935">
    <property type="term" value="C:small ribosomal subunit"/>
    <property type="evidence" value="ECO:0007669"/>
    <property type="project" value="TreeGrafter"/>
</dbReference>
<dbReference type="GO" id="GO:0006412">
    <property type="term" value="P:translation"/>
    <property type="evidence" value="ECO:0007669"/>
    <property type="project" value="InterPro"/>
</dbReference>
<evidence type="ECO:0000256" key="4">
    <source>
        <dbReference type="ARBA" id="ARBA00022980"/>
    </source>
</evidence>
<comment type="caution">
    <text evidence="9">The sequence shown here is derived from an EMBL/GenBank/DDBJ whole genome shotgun (WGS) entry which is preliminary data.</text>
</comment>
<evidence type="ECO:0000256" key="6">
    <source>
        <dbReference type="SAM" id="Coils"/>
    </source>
</evidence>
<feature type="compositionally biased region" description="Polar residues" evidence="7">
    <location>
        <begin position="456"/>
        <end position="466"/>
    </location>
</feature>
<gene>
    <name evidence="9" type="ORF">JVT61DRAFT_7790</name>
</gene>
<dbReference type="PROSITE" id="PS00646">
    <property type="entry name" value="RIBOSOMAL_S13_1"/>
    <property type="match status" value="1"/>
</dbReference>
<accession>A0A8I3A7F1</accession>
<feature type="compositionally biased region" description="Low complexity" evidence="7">
    <location>
        <begin position="472"/>
        <end position="482"/>
    </location>
</feature>
<feature type="compositionally biased region" description="Low complexity" evidence="7">
    <location>
        <begin position="201"/>
        <end position="223"/>
    </location>
</feature>
<dbReference type="Proteomes" id="UP000683000">
    <property type="component" value="Unassembled WGS sequence"/>
</dbReference>
<proteinExistence type="inferred from homology"/>
<dbReference type="SUPFAM" id="SSF74924">
    <property type="entry name" value="Cap-Gly domain"/>
    <property type="match status" value="1"/>
</dbReference>
<dbReference type="GO" id="GO:0003735">
    <property type="term" value="F:structural constituent of ribosome"/>
    <property type="evidence" value="ECO:0007669"/>
    <property type="project" value="InterPro"/>
</dbReference>
<sequence>MSLVVPEAHQQFQHILRLLNTNVDGKRKVMYALTEIKGVGRRYANLVCKKADVDLNKRAGELNSDELERIVTIIQNPTQFKIPTWFLNRQKDIVDGKNYQILSNAVDSKLREDLERLKKIRAHRGLRHFWGLRVRGQHTKTTGKSKMSGIPTPGKTSGIPTPGRFRSASNVTIQPVLDTDDYASRTFAEAIRANDPAQHRASLTYNPPSSSSSPKSAFSALQSGRRSVTGRPSSVTSAPPTRTKTPSARPPSRQFDAAPRSVSRASRTFEIGDNVRIESLGYEGTLRYVGEIDRKPGLWAGVELSGGFSGKGKNDGSVNGKRYFACPANCGVFVAVTKLSPPTVGPNCRPPSVASSRGDRITSSVSGRVTPSAPYSISAGRMTPSASFGRVTPHDSRTIPLGVLGRITPSTTPSARKSKPVPGLGKLQSQVLPALETQITSGSRASKYVGLTAKQLNSRSGPSQTEYFLKAPSSPTRTSSSTDGGARSSDSPFTTPKAGVTKTPNPLNSSLVLPKSRASLNTPRPRIPSAVAMPPPASPARSTSFGSTCSPIGDPTQDDHVQGNRPSSSLDLIASGQALQSKINRLLGNATISDPNDVQPVSPPSQIQSTADANVVETYESTLSALNTRIETLQQEGTSLREMVSSLRSDLEQRQVVEKDRDSALAAVAEAEKETRAMERRLGEKDSRVKSLERSNAQSAAELERAKAETETGLNDLQAKLDTNEALVRSLKEAIETKEGAEHESNTLLKAKNAEISLLETRLEKVSTELEVERKELASQIDELRQAGQETIALYEERLSVTDSGRYELEDRIIALEDQLRRVATPPSPGFAAQHATSALEIDNETLREQVQHLQKKLSMMEDTLEDARAAAEREEVSMRERIKRFKEKEESMRNELTEGRKAVEQVAKAEALAKGRIEEVEEALRESTLALENARAEIEILRTDATTADMSAEDVSLKVAEVARQAALERARLMDEILDLKDELSRSISQPTKTNTEDTHWQTMFEQEQSEVQALRMALDERSAELDSLRKKLNREMPMTGLLEHSKSPSKHESDEIKGLKHIVQELQMETLAITQRNKLLEAENRLLISETDQLRQELKILEDNVEQSLLSQEAALNAGDHPSALPPDLQTKYEGEIEQLRKRLADAERKTARVTHNLNKEISELETLIESKIYREDELEQDLERLKEKLSRSKKSSKNSTDPADLQRRASSASTALSSDDDDVFSVSREDVCEICERPGHDIFTCDLLKEDVPLPRAKPSPSSTLYCVDCEGYGHVAADCPHSLDVF</sequence>
<dbReference type="EMBL" id="JAGFBS010000028">
    <property type="protein sequence ID" value="KAG6372350.1"/>
    <property type="molecule type" value="Genomic_DNA"/>
</dbReference>
<reference evidence="9" key="1">
    <citation type="submission" date="2021-03" db="EMBL/GenBank/DDBJ databases">
        <title>Evolutionary innovations through gain and loss of genes in the ectomycorrhizal Boletales.</title>
        <authorList>
            <person name="Wu G."/>
            <person name="Miyauchi S."/>
            <person name="Morin E."/>
            <person name="Yang Z.-L."/>
            <person name="Xu J."/>
            <person name="Martin F.M."/>
        </authorList>
    </citation>
    <scope>NUCLEOTIDE SEQUENCE</scope>
    <source>
        <strain evidence="9">BR01</strain>
    </source>
</reference>
<evidence type="ECO:0000313" key="9">
    <source>
        <dbReference type="EMBL" id="KAG6372350.1"/>
    </source>
</evidence>
<dbReference type="PANTHER" id="PTHR10871:SF3">
    <property type="entry name" value="SMALL RIBOSOMAL SUBUNIT PROTEIN US13"/>
    <property type="match status" value="1"/>
</dbReference>
<keyword evidence="4" id="KW-0689">Ribosomal protein</keyword>
<feature type="domain" description="CAP-Gly" evidence="8">
    <location>
        <begin position="290"/>
        <end position="335"/>
    </location>
</feature>